<dbReference type="InterPro" id="IPR012944">
    <property type="entry name" value="SusD_RagB_dom"/>
</dbReference>
<dbReference type="Gene3D" id="1.25.40.390">
    <property type="match status" value="1"/>
</dbReference>
<evidence type="ECO:0000313" key="8">
    <source>
        <dbReference type="EMBL" id="SFS86219.1"/>
    </source>
</evidence>
<dbReference type="EMBL" id="FPAG01000005">
    <property type="protein sequence ID" value="SFS86219.1"/>
    <property type="molecule type" value="Genomic_DNA"/>
</dbReference>
<dbReference type="GO" id="GO:0009279">
    <property type="term" value="C:cell outer membrane"/>
    <property type="evidence" value="ECO:0007669"/>
    <property type="project" value="UniProtKB-SubCell"/>
</dbReference>
<evidence type="ECO:0000259" key="6">
    <source>
        <dbReference type="Pfam" id="PF07980"/>
    </source>
</evidence>
<comment type="subcellular location">
    <subcellularLocation>
        <location evidence="1">Cell outer membrane</location>
    </subcellularLocation>
</comment>
<dbReference type="RefSeq" id="WP_074978514.1">
    <property type="nucleotide sequence ID" value="NZ_FPAG01000005.1"/>
</dbReference>
<dbReference type="Pfam" id="PF14322">
    <property type="entry name" value="SusD-like_3"/>
    <property type="match status" value="1"/>
</dbReference>
<evidence type="ECO:0000256" key="2">
    <source>
        <dbReference type="ARBA" id="ARBA00006275"/>
    </source>
</evidence>
<accession>A0A1I6TAI1</accession>
<name>A0A1I6TAI1_9FLAO</name>
<dbReference type="OrthoDB" id="5694214at2"/>
<proteinExistence type="inferred from homology"/>
<evidence type="ECO:0000256" key="3">
    <source>
        <dbReference type="ARBA" id="ARBA00022729"/>
    </source>
</evidence>
<dbReference type="Pfam" id="PF07980">
    <property type="entry name" value="SusD_RagB"/>
    <property type="match status" value="1"/>
</dbReference>
<organism evidence="8 9">
    <name type="scientific">Zhouia amylolytica</name>
    <dbReference type="NCBI Taxonomy" id="376730"/>
    <lineage>
        <taxon>Bacteria</taxon>
        <taxon>Pseudomonadati</taxon>
        <taxon>Bacteroidota</taxon>
        <taxon>Flavobacteriia</taxon>
        <taxon>Flavobacteriales</taxon>
        <taxon>Flavobacteriaceae</taxon>
        <taxon>Zhouia</taxon>
    </lineage>
</organism>
<dbReference type="Proteomes" id="UP000183209">
    <property type="component" value="Unassembled WGS sequence"/>
</dbReference>
<evidence type="ECO:0000313" key="9">
    <source>
        <dbReference type="Proteomes" id="UP000183209"/>
    </source>
</evidence>
<dbReference type="AlphaFoldDB" id="A0A1I6TAI1"/>
<comment type="similarity">
    <text evidence="2">Belongs to the SusD family.</text>
</comment>
<evidence type="ECO:0000256" key="1">
    <source>
        <dbReference type="ARBA" id="ARBA00004442"/>
    </source>
</evidence>
<reference evidence="8 9" key="1">
    <citation type="submission" date="2016-10" db="EMBL/GenBank/DDBJ databases">
        <authorList>
            <person name="de Groot N.N."/>
        </authorList>
    </citation>
    <scope>NUCLEOTIDE SEQUENCE [LARGE SCALE GENOMIC DNA]</scope>
    <source>
        <strain evidence="8 9">CGMCC 1.6114</strain>
    </source>
</reference>
<evidence type="ECO:0000259" key="7">
    <source>
        <dbReference type="Pfam" id="PF14322"/>
    </source>
</evidence>
<dbReference type="PROSITE" id="PS51257">
    <property type="entry name" value="PROKAR_LIPOPROTEIN"/>
    <property type="match status" value="1"/>
</dbReference>
<keyword evidence="3" id="KW-0732">Signal</keyword>
<evidence type="ECO:0000256" key="5">
    <source>
        <dbReference type="ARBA" id="ARBA00023237"/>
    </source>
</evidence>
<dbReference type="InterPro" id="IPR011990">
    <property type="entry name" value="TPR-like_helical_dom_sf"/>
</dbReference>
<feature type="domain" description="RagB/SusD" evidence="6">
    <location>
        <begin position="362"/>
        <end position="500"/>
    </location>
</feature>
<dbReference type="SUPFAM" id="SSF48452">
    <property type="entry name" value="TPR-like"/>
    <property type="match status" value="1"/>
</dbReference>
<sequence length="501" mass="56277">MKKYIFIITAVMLFTSCEKEIELEPISDLTYNGFWDTEEAARAAQSGIYSTFRGGASTFWVMGEVRSDFYGGRTFESPSNLNLINQIINTTQVPFANWAGFYSHIHRINDFLYNIENVPFASEIDKRHLKGQVYGIRAFYYYTMLKTWGGVPITTEPLLSVNPDELSKPRASQEELMAQIKADIQSSLDAFGSDNSFWQGSNVYWSKAATLALKGDVYIWSGTLLNGGSTDYTEAKNALQQIGSMGFALESGFEDMFSVANEANDEFIFAIDYQQDQAGNFYTGLFTGRSTEINQTWDDRGNSYADFVANGGNRYGPSEKLLLALDDTLDTRRDATFTRLYSNDAGNYYPYQLVDEYSASILSKFLGEVVAGVRISTNNVPVYRYADVLLLLAEAKNRLGEDPSAEINAVRQRAYGENYDALTHAYVNGSQDDNTKAILDERLKEFVGEGKRWWDLRRAGGSYIFDEVETLPASEAYKLLLPITPDMIGRNPALEQTPGYE</sequence>
<protein>
    <submittedName>
        <fullName evidence="8">Starch-binding associating with outer membrane</fullName>
    </submittedName>
</protein>
<keyword evidence="5" id="KW-0998">Cell outer membrane</keyword>
<dbReference type="InterPro" id="IPR033985">
    <property type="entry name" value="SusD-like_N"/>
</dbReference>
<keyword evidence="4" id="KW-0472">Membrane</keyword>
<gene>
    <name evidence="8" type="ORF">SAMN04487906_1943</name>
</gene>
<evidence type="ECO:0000256" key="4">
    <source>
        <dbReference type="ARBA" id="ARBA00023136"/>
    </source>
</evidence>
<feature type="domain" description="SusD-like N-terminal" evidence="7">
    <location>
        <begin position="77"/>
        <end position="192"/>
    </location>
</feature>
<dbReference type="CDD" id="cd08977">
    <property type="entry name" value="SusD"/>
    <property type="match status" value="1"/>
</dbReference>